<dbReference type="EMBL" id="JANBQF010000192">
    <property type="protein sequence ID" value="KAJ2003846.1"/>
    <property type="molecule type" value="Genomic_DNA"/>
</dbReference>
<organism evidence="2 3">
    <name type="scientific">Coemansia thaxteri</name>
    <dbReference type="NCBI Taxonomy" id="2663907"/>
    <lineage>
        <taxon>Eukaryota</taxon>
        <taxon>Fungi</taxon>
        <taxon>Fungi incertae sedis</taxon>
        <taxon>Zoopagomycota</taxon>
        <taxon>Kickxellomycotina</taxon>
        <taxon>Kickxellomycetes</taxon>
        <taxon>Kickxellales</taxon>
        <taxon>Kickxellaceae</taxon>
        <taxon>Coemansia</taxon>
    </lineage>
</organism>
<dbReference type="Gene3D" id="3.30.900.10">
    <property type="entry name" value="HORMA domain"/>
    <property type="match status" value="1"/>
</dbReference>
<dbReference type="Pfam" id="PF02301">
    <property type="entry name" value="HORMA"/>
    <property type="match status" value="1"/>
</dbReference>
<dbReference type="CDD" id="cd15489">
    <property type="entry name" value="PHD_SF"/>
    <property type="match status" value="1"/>
</dbReference>
<evidence type="ECO:0000259" key="1">
    <source>
        <dbReference type="Pfam" id="PF02301"/>
    </source>
</evidence>
<name>A0A9W8BJ99_9FUNG</name>
<feature type="domain" description="HORMA" evidence="1">
    <location>
        <begin position="12"/>
        <end position="61"/>
    </location>
</feature>
<accession>A0A9W8BJ99</accession>
<keyword evidence="3" id="KW-1185">Reference proteome</keyword>
<evidence type="ECO:0000313" key="3">
    <source>
        <dbReference type="Proteomes" id="UP001150907"/>
    </source>
</evidence>
<reference evidence="2" key="1">
    <citation type="submission" date="2022-07" db="EMBL/GenBank/DDBJ databases">
        <title>Phylogenomic reconstructions and comparative analyses of Kickxellomycotina fungi.</title>
        <authorList>
            <person name="Reynolds N.K."/>
            <person name="Stajich J.E."/>
            <person name="Barry K."/>
            <person name="Grigoriev I.V."/>
            <person name="Crous P."/>
            <person name="Smith M.E."/>
        </authorList>
    </citation>
    <scope>NUCLEOTIDE SEQUENCE</scope>
    <source>
        <strain evidence="2">IMI 214461</strain>
    </source>
</reference>
<proteinExistence type="predicted"/>
<evidence type="ECO:0000313" key="2">
    <source>
        <dbReference type="EMBL" id="KAJ2003846.1"/>
    </source>
</evidence>
<dbReference type="InterPro" id="IPR036570">
    <property type="entry name" value="HORMA_dom_sf"/>
</dbReference>
<dbReference type="InterPro" id="IPR003511">
    <property type="entry name" value="HORMA_dom"/>
</dbReference>
<dbReference type="OrthoDB" id="1928087at2759"/>
<sequence>MATATAASYFSDTLHIVFSEISYYRYMFPDSFYKTVEFENASSHQLIRDKSIESDQLLDSVASTESGSNCSECFRGMYLQSLWICCKCNRQCHYVCYGKAEEESEPDRLCLTCRLDDAGIVVEAPIVKRLALTRATVLISQGCRASNLTWLLKQVGCGMTTARLVADTMHQLKLLDIDKSDRPYKYTVKDSDEYEAVTAALFSEDTHLLWAVALKVWAASKV</sequence>
<dbReference type="AlphaFoldDB" id="A0A9W8BJ99"/>
<gene>
    <name evidence="2" type="ORF">H4R26_002841</name>
</gene>
<dbReference type="Proteomes" id="UP001150907">
    <property type="component" value="Unassembled WGS sequence"/>
</dbReference>
<comment type="caution">
    <text evidence="2">The sequence shown here is derived from an EMBL/GenBank/DDBJ whole genome shotgun (WGS) entry which is preliminary data.</text>
</comment>
<protein>
    <recommendedName>
        <fullName evidence="1">HORMA domain-containing protein</fullName>
    </recommendedName>
</protein>